<feature type="transmembrane region" description="Helical" evidence="9">
    <location>
        <begin position="83"/>
        <end position="102"/>
    </location>
</feature>
<keyword evidence="6 9" id="KW-1133">Transmembrane helix</keyword>
<keyword evidence="3" id="KW-0813">Transport</keyword>
<dbReference type="GeneID" id="83015588"/>
<dbReference type="RefSeq" id="WP_117894997.1">
    <property type="nucleotide sequence ID" value="NZ_CABJCV010000010.1"/>
</dbReference>
<name>A0A412G0M9_9FIRM</name>
<dbReference type="PANTHER" id="PTHR32024">
    <property type="entry name" value="TRK SYSTEM POTASSIUM UPTAKE PROTEIN TRKG-RELATED"/>
    <property type="match status" value="1"/>
</dbReference>
<feature type="transmembrane region" description="Helical" evidence="9">
    <location>
        <begin position="186"/>
        <end position="205"/>
    </location>
</feature>
<evidence type="ECO:0000313" key="11">
    <source>
        <dbReference type="Proteomes" id="UP000284178"/>
    </source>
</evidence>
<dbReference type="EMBL" id="QRUP01000010">
    <property type="protein sequence ID" value="RGR73990.1"/>
    <property type="molecule type" value="Genomic_DNA"/>
</dbReference>
<evidence type="ECO:0000256" key="8">
    <source>
        <dbReference type="ARBA" id="ARBA00023136"/>
    </source>
</evidence>
<evidence type="ECO:0000256" key="7">
    <source>
        <dbReference type="ARBA" id="ARBA00023065"/>
    </source>
</evidence>
<evidence type="ECO:0000256" key="3">
    <source>
        <dbReference type="ARBA" id="ARBA00022448"/>
    </source>
</evidence>
<feature type="transmembrane region" description="Helical" evidence="9">
    <location>
        <begin position="455"/>
        <end position="477"/>
    </location>
</feature>
<sequence>MKMIKKAIPLSADLAGKFMILCGLLCAVPLLTGLFFPFQPGELEAFGIPAGVSILAGLGVCWKARVQDPDVPRPLQIQKSGSFVLFAWLYGILIGALPFVLAGRLNFIQALFESVSGWTTTGLSVLHVSEVSPMFLFHRGFMQYCGGLGFVMVMTLFVVNRQSMNLVLAEGHSDQLAPNLSRTVRLICLMYTTFLVLGTAAYTLAGMNVFDSLIHAMCALSTGGFSTRAQSIGYYQSPLIEFITVVLMLIGTTNFAALLLLMRGQIRKFLAVSEIRFLGLILAAAIPLTALVLFCAAYTGLPGSFRIAFFEVISALSTSGFSTVGYADWPQAAVFLLILMMLIGGGIGSTAGGLKLTRVYLMLRGLGDHLRRRGAPRQTVTCSFYTRPQGKTIIDQKLLEGTSCFVFSYFLIYLGGTFLLMLTANCTLIEAMFDFASALGTVGLSIGITDPATPALALIVEMAGMLLGRLEIFILLAGIRTVFLRLKAAICR</sequence>
<evidence type="ECO:0000313" key="10">
    <source>
        <dbReference type="EMBL" id="RGR73990.1"/>
    </source>
</evidence>
<evidence type="ECO:0000256" key="5">
    <source>
        <dbReference type="ARBA" id="ARBA00022692"/>
    </source>
</evidence>
<comment type="subcellular location">
    <subcellularLocation>
        <location evidence="1">Cell membrane</location>
        <topology evidence="1">Multi-pass membrane protein</topology>
    </subcellularLocation>
</comment>
<reference evidence="10 11" key="1">
    <citation type="submission" date="2018-08" db="EMBL/GenBank/DDBJ databases">
        <title>A genome reference for cultivated species of the human gut microbiota.</title>
        <authorList>
            <person name="Zou Y."/>
            <person name="Xue W."/>
            <person name="Luo G."/>
        </authorList>
    </citation>
    <scope>NUCLEOTIDE SEQUENCE [LARGE SCALE GENOMIC DNA]</scope>
    <source>
        <strain evidence="10 11">AF24-29</strain>
    </source>
</reference>
<dbReference type="Pfam" id="PF02386">
    <property type="entry name" value="TrkH"/>
    <property type="match status" value="1"/>
</dbReference>
<dbReference type="PANTHER" id="PTHR32024:SF2">
    <property type="entry name" value="TRK SYSTEM POTASSIUM UPTAKE PROTEIN TRKG-RELATED"/>
    <property type="match status" value="1"/>
</dbReference>
<evidence type="ECO:0000256" key="6">
    <source>
        <dbReference type="ARBA" id="ARBA00022989"/>
    </source>
</evidence>
<keyword evidence="11" id="KW-1185">Reference proteome</keyword>
<evidence type="ECO:0000256" key="2">
    <source>
        <dbReference type="ARBA" id="ARBA00009137"/>
    </source>
</evidence>
<evidence type="ECO:0000256" key="9">
    <source>
        <dbReference type="SAM" id="Phobius"/>
    </source>
</evidence>
<keyword evidence="8 9" id="KW-0472">Membrane</keyword>
<feature type="transmembrane region" description="Helical" evidence="9">
    <location>
        <begin position="275"/>
        <end position="301"/>
    </location>
</feature>
<dbReference type="GO" id="GO:0030001">
    <property type="term" value="P:metal ion transport"/>
    <property type="evidence" value="ECO:0007669"/>
    <property type="project" value="UniProtKB-ARBA"/>
</dbReference>
<feature type="transmembrane region" description="Helical" evidence="9">
    <location>
        <begin position="45"/>
        <end position="62"/>
    </location>
</feature>
<dbReference type="GO" id="GO:0005886">
    <property type="term" value="C:plasma membrane"/>
    <property type="evidence" value="ECO:0007669"/>
    <property type="project" value="UniProtKB-SubCell"/>
</dbReference>
<dbReference type="GO" id="GO:0008324">
    <property type="term" value="F:monoatomic cation transmembrane transporter activity"/>
    <property type="evidence" value="ECO:0007669"/>
    <property type="project" value="InterPro"/>
</dbReference>
<keyword evidence="7" id="KW-0406">Ion transport</keyword>
<dbReference type="InterPro" id="IPR003445">
    <property type="entry name" value="Cat_transpt"/>
</dbReference>
<comment type="similarity">
    <text evidence="2">Belongs to the TrkH potassium transport family.</text>
</comment>
<accession>A0A412G0M9</accession>
<feature type="transmembrane region" description="Helical" evidence="9">
    <location>
        <begin position="141"/>
        <end position="159"/>
    </location>
</feature>
<feature type="transmembrane region" description="Helical" evidence="9">
    <location>
        <begin position="406"/>
        <end position="424"/>
    </location>
</feature>
<comment type="caution">
    <text evidence="10">The sequence shown here is derived from an EMBL/GenBank/DDBJ whole genome shotgun (WGS) entry which is preliminary data.</text>
</comment>
<dbReference type="AlphaFoldDB" id="A0A412G0M9"/>
<dbReference type="Proteomes" id="UP000284178">
    <property type="component" value="Unassembled WGS sequence"/>
</dbReference>
<feature type="transmembrane region" description="Helical" evidence="9">
    <location>
        <begin position="334"/>
        <end position="354"/>
    </location>
</feature>
<feature type="transmembrane region" description="Helical" evidence="9">
    <location>
        <begin position="242"/>
        <end position="263"/>
    </location>
</feature>
<evidence type="ECO:0000256" key="4">
    <source>
        <dbReference type="ARBA" id="ARBA00022475"/>
    </source>
</evidence>
<proteinExistence type="inferred from homology"/>
<keyword evidence="4" id="KW-1003">Cell membrane</keyword>
<protein>
    <submittedName>
        <fullName evidence="10">TrkH family potassium uptake protein</fullName>
    </submittedName>
</protein>
<evidence type="ECO:0000256" key="1">
    <source>
        <dbReference type="ARBA" id="ARBA00004651"/>
    </source>
</evidence>
<keyword evidence="5 9" id="KW-0812">Transmembrane</keyword>
<gene>
    <name evidence="10" type="ORF">DWY25_09260</name>
</gene>
<organism evidence="10 11">
    <name type="scientific">Holdemania filiformis</name>
    <dbReference type="NCBI Taxonomy" id="61171"/>
    <lineage>
        <taxon>Bacteria</taxon>
        <taxon>Bacillati</taxon>
        <taxon>Bacillota</taxon>
        <taxon>Erysipelotrichia</taxon>
        <taxon>Erysipelotrichales</taxon>
        <taxon>Erysipelotrichaceae</taxon>
        <taxon>Holdemania</taxon>
    </lineage>
</organism>